<comment type="caution">
    <text evidence="2">The sequence shown here is derived from an EMBL/GenBank/DDBJ whole genome shotgun (WGS) entry which is preliminary data.</text>
</comment>
<dbReference type="Proteomes" id="UP000078240">
    <property type="component" value="Unassembled WGS sequence"/>
</dbReference>
<feature type="region of interest" description="Disordered" evidence="1">
    <location>
        <begin position="1"/>
        <end position="21"/>
    </location>
</feature>
<evidence type="ECO:0000313" key="2">
    <source>
        <dbReference type="EMBL" id="OAQ87089.1"/>
    </source>
</evidence>
<evidence type="ECO:0000256" key="1">
    <source>
        <dbReference type="SAM" id="MobiDB-lite"/>
    </source>
</evidence>
<dbReference type="AlphaFoldDB" id="A0A179HCA4"/>
<reference evidence="2 3" key="1">
    <citation type="submission" date="2016-01" db="EMBL/GenBank/DDBJ databases">
        <title>Biosynthesis of antibiotic leucinostatins and their inhibition on Phytophthora in bio-control Purpureocillium lilacinum.</title>
        <authorList>
            <person name="Wang G."/>
            <person name="Liu Z."/>
            <person name="Lin R."/>
            <person name="Li E."/>
            <person name="Mao Z."/>
            <person name="Ling J."/>
            <person name="Yin W."/>
            <person name="Xie B."/>
        </authorList>
    </citation>
    <scope>NUCLEOTIDE SEQUENCE [LARGE SCALE GENOMIC DNA]</scope>
    <source>
        <strain evidence="2">PLBJ-1</strain>
    </source>
</reference>
<evidence type="ECO:0000313" key="3">
    <source>
        <dbReference type="Proteomes" id="UP000078240"/>
    </source>
</evidence>
<protein>
    <submittedName>
        <fullName evidence="2">Uncharacterized protein</fullName>
    </submittedName>
</protein>
<gene>
    <name evidence="2" type="ORF">VFPBJ_01129</name>
</gene>
<accession>A0A179HCA4</accession>
<proteinExistence type="predicted"/>
<sequence>MCDLRRRERGAVDGSAREGGHHTLCGHHVGWFANIAVKRNKRQLSRPKTWDVENSRLPTMAENFVSQFKDPHTRTLPQRVGSSWSRAGVCGASGTQSLCGSPR</sequence>
<dbReference type="EMBL" id="LSBH01000001">
    <property type="protein sequence ID" value="OAQ87089.1"/>
    <property type="molecule type" value="Genomic_DNA"/>
</dbReference>
<name>A0A179HCA4_PURLI</name>
<organism evidence="2 3">
    <name type="scientific">Purpureocillium lilacinum</name>
    <name type="common">Paecilomyces lilacinus</name>
    <dbReference type="NCBI Taxonomy" id="33203"/>
    <lineage>
        <taxon>Eukaryota</taxon>
        <taxon>Fungi</taxon>
        <taxon>Dikarya</taxon>
        <taxon>Ascomycota</taxon>
        <taxon>Pezizomycotina</taxon>
        <taxon>Sordariomycetes</taxon>
        <taxon>Hypocreomycetidae</taxon>
        <taxon>Hypocreales</taxon>
        <taxon>Ophiocordycipitaceae</taxon>
        <taxon>Purpureocillium</taxon>
    </lineage>
</organism>